<evidence type="ECO:0000313" key="4">
    <source>
        <dbReference type="Proteomes" id="UP000242180"/>
    </source>
</evidence>
<reference evidence="3 4" key="1">
    <citation type="submission" date="2016-07" db="EMBL/GenBank/DDBJ databases">
        <title>Pervasive Adenine N6-methylation of Active Genes in Fungi.</title>
        <authorList>
            <consortium name="DOE Joint Genome Institute"/>
            <person name="Mondo S.J."/>
            <person name="Dannebaum R.O."/>
            <person name="Kuo R.C."/>
            <person name="Labutti K."/>
            <person name="Haridas S."/>
            <person name="Kuo A."/>
            <person name="Salamov A."/>
            <person name="Ahrendt S.R."/>
            <person name="Lipzen A."/>
            <person name="Sullivan W."/>
            <person name="Andreopoulos W.B."/>
            <person name="Clum A."/>
            <person name="Lindquist E."/>
            <person name="Daum C."/>
            <person name="Ramamoorthy G.K."/>
            <person name="Gryganskyi A."/>
            <person name="Culley D."/>
            <person name="Magnuson J.K."/>
            <person name="James T.Y."/>
            <person name="O'Malley M.A."/>
            <person name="Stajich J.E."/>
            <person name="Spatafora J.W."/>
            <person name="Visel A."/>
            <person name="Grigoriev I.V."/>
        </authorList>
    </citation>
    <scope>NUCLEOTIDE SEQUENCE [LARGE SCALE GENOMIC DNA]</scope>
    <source>
        <strain evidence="3 4">NRRL 2496</strain>
    </source>
</reference>
<organism evidence="3 4">
    <name type="scientific">Syncephalastrum racemosum</name>
    <name type="common">Filamentous fungus</name>
    <dbReference type="NCBI Taxonomy" id="13706"/>
    <lineage>
        <taxon>Eukaryota</taxon>
        <taxon>Fungi</taxon>
        <taxon>Fungi incertae sedis</taxon>
        <taxon>Mucoromycota</taxon>
        <taxon>Mucoromycotina</taxon>
        <taxon>Mucoromycetes</taxon>
        <taxon>Mucorales</taxon>
        <taxon>Syncephalastraceae</taxon>
        <taxon>Syncephalastrum</taxon>
    </lineage>
</organism>
<feature type="chain" id="PRO_5012259265" evidence="2">
    <location>
        <begin position="20"/>
        <end position="311"/>
    </location>
</feature>
<evidence type="ECO:0000256" key="1">
    <source>
        <dbReference type="SAM" id="MobiDB-lite"/>
    </source>
</evidence>
<sequence length="311" mass="33877">MKLALGSLVVFALQSLALAQSEWVEPVSHTDAASSSTKTSTSSSGNKLVKLNSGSSFCFFLPPKPNVYVASTETQGVPYCTKSSVVPGNKVFPSNFISVAHYNKTSKYVQVTGYINPSKAGLMSKDEGGQYDNHGNGNPPGAQCEGYKYFVNLVEPADKRFCIRCCHSKVDCNTGRSEYGCLRVVPGDYSGNTHMNNVFAELDQINPNDSDEETHANDAPSETDSTSTSALSSPQDVEHAIDALAQETSTTDDLSTIKQKWNAFAKRLEQSYPSAQEKIQSLTTTVDNFQIKAQWESFVQDFKSKLQQSEA</sequence>
<gene>
    <name evidence="3" type="ORF">BCR43DRAFT_564378</name>
</gene>
<comment type="caution">
    <text evidence="3">The sequence shown here is derived from an EMBL/GenBank/DDBJ whole genome shotgun (WGS) entry which is preliminary data.</text>
</comment>
<dbReference type="STRING" id="13706.A0A1X2H9Z0"/>
<protein>
    <submittedName>
        <fullName evidence="3">Uncharacterized protein</fullName>
    </submittedName>
</protein>
<dbReference type="InParanoid" id="A0A1X2H9Z0"/>
<evidence type="ECO:0000256" key="2">
    <source>
        <dbReference type="SAM" id="SignalP"/>
    </source>
</evidence>
<name>A0A1X2H9Z0_SYNRA</name>
<evidence type="ECO:0000313" key="3">
    <source>
        <dbReference type="EMBL" id="ORY95496.1"/>
    </source>
</evidence>
<dbReference type="Proteomes" id="UP000242180">
    <property type="component" value="Unassembled WGS sequence"/>
</dbReference>
<feature type="compositionally biased region" description="Polar residues" evidence="1">
    <location>
        <begin position="220"/>
        <end position="235"/>
    </location>
</feature>
<feature type="signal peptide" evidence="2">
    <location>
        <begin position="1"/>
        <end position="19"/>
    </location>
</feature>
<keyword evidence="4" id="KW-1185">Reference proteome</keyword>
<feature type="region of interest" description="Disordered" evidence="1">
    <location>
        <begin position="206"/>
        <end position="235"/>
    </location>
</feature>
<keyword evidence="2" id="KW-0732">Signal</keyword>
<dbReference type="OrthoDB" id="3044029at2759"/>
<accession>A0A1X2H9Z0</accession>
<dbReference type="EMBL" id="MCGN01000006">
    <property type="protein sequence ID" value="ORY95496.1"/>
    <property type="molecule type" value="Genomic_DNA"/>
</dbReference>
<dbReference type="AlphaFoldDB" id="A0A1X2H9Z0"/>
<proteinExistence type="predicted"/>